<keyword evidence="5 6" id="KW-0472">Membrane</keyword>
<dbReference type="InterPro" id="IPR004869">
    <property type="entry name" value="MMPL_dom"/>
</dbReference>
<dbReference type="PANTHER" id="PTHR33406:SF13">
    <property type="entry name" value="MEMBRANE PROTEIN YDFJ"/>
    <property type="match status" value="1"/>
</dbReference>
<dbReference type="InterPro" id="IPR050545">
    <property type="entry name" value="Mycobact_MmpL"/>
</dbReference>
<evidence type="ECO:0000256" key="5">
    <source>
        <dbReference type="ARBA" id="ARBA00023136"/>
    </source>
</evidence>
<evidence type="ECO:0000313" key="8">
    <source>
        <dbReference type="EMBL" id="SIS38923.1"/>
    </source>
</evidence>
<dbReference type="Gene3D" id="1.20.1640.10">
    <property type="entry name" value="Multidrug efflux transporter AcrB transmembrane domain"/>
    <property type="match status" value="2"/>
</dbReference>
<dbReference type="InterPro" id="IPR000731">
    <property type="entry name" value="SSD"/>
</dbReference>
<feature type="transmembrane region" description="Helical" evidence="6">
    <location>
        <begin position="713"/>
        <end position="732"/>
    </location>
</feature>
<accession>A0A1N7IPC3</accession>
<protein>
    <submittedName>
        <fullName evidence="8">Putative drug exporter of the RND superfamily</fullName>
    </submittedName>
</protein>
<dbReference type="STRING" id="1161099.SAMN05444817_101188"/>
<sequence length="809" mass="85925">MAKFLYRLGKWSFLNKWKVIVAWLLLFAAGVGGALTLSKPLSSDFAISGTPSIDALESLGENFPGISDPVQAPSVNLVFKAPEGQRLDDKANMAAIDETVAYIEDNLPEMGGKDRLGNPVTVSKEQTEQIVSQMTEMGLPEERAQADADNVRLLSEDARIGYTTFEFGAETSMQVTDEERAVVNEALDLGRSKGLQVEAGGPGFGDPIEIKTTSEIIGIAVAFVVMLVTFGSLVAAGMPVITAVIGVGLGTFLILMATRFTELNEVTPVMAVMIGLAVGIDYALFILSRYKQERRRLPGAEAAGLAVGTAGSSVVFAGTTVFTALVALVLARIEFLSWMGLSAAATVAIAVAVAITLLPALMGLLGDKIFGGTIPGVAGNPGPGDRPGKDLNTRSLGRAWVNTVRRTPALVMAVVVVLLGVCSLPVLQMEMSLPSDSNGDTDTTQRKSADLMAEGFGAGVNAPFLLVVDAHDVNPDTQALAPYMNSIPDEAVEGAGDADKQKAALSSFMYAMERAGTVTGVRHAQLVGVNDDFTAAQILATPKGGPDDQLTVDTAHALREMDAEIEDATGTDVGLTGFTAVQMDITEELADAMPLYLGIVVGLAVLLLIIVFRSILVPLVAGLGFLLSVGAAFGATVEVFQNGLTGLVNTPGPILSFLPILLIGVTFGLAMDYQVFLVTRMREQYTRLRRRDDDPEAVLDAVEESTVEGFVQGARVVTAAAIIMIAVFVAFIDQPLPFIKIFGFALGAAVLFDAFFVRMALVPATMFILGTTTWWMPKWLDRILPNLDIEGEELEREFEPESDKEHVPS</sequence>
<reference evidence="9" key="1">
    <citation type="submission" date="2017-01" db="EMBL/GenBank/DDBJ databases">
        <authorList>
            <person name="Varghese N."/>
            <person name="Submissions S."/>
        </authorList>
    </citation>
    <scope>NUCLEOTIDE SEQUENCE [LARGE SCALE GENOMIC DNA]</scope>
    <source>
        <strain evidence="9">DSM 44531</strain>
    </source>
</reference>
<evidence type="ECO:0000256" key="3">
    <source>
        <dbReference type="ARBA" id="ARBA00022692"/>
    </source>
</evidence>
<dbReference type="PANTHER" id="PTHR33406">
    <property type="entry name" value="MEMBRANE PROTEIN MJ1562-RELATED"/>
    <property type="match status" value="1"/>
</dbReference>
<feature type="domain" description="SSD" evidence="7">
    <location>
        <begin position="233"/>
        <end position="364"/>
    </location>
</feature>
<feature type="transmembrane region" description="Helical" evidence="6">
    <location>
        <begin position="302"/>
        <end position="329"/>
    </location>
</feature>
<evidence type="ECO:0000313" key="9">
    <source>
        <dbReference type="Proteomes" id="UP000186292"/>
    </source>
</evidence>
<feature type="transmembrane region" description="Helical" evidence="6">
    <location>
        <begin position="593"/>
        <end position="612"/>
    </location>
</feature>
<keyword evidence="2" id="KW-1003">Cell membrane</keyword>
<evidence type="ECO:0000256" key="1">
    <source>
        <dbReference type="ARBA" id="ARBA00004651"/>
    </source>
</evidence>
<evidence type="ECO:0000259" key="7">
    <source>
        <dbReference type="PROSITE" id="PS50156"/>
    </source>
</evidence>
<evidence type="ECO:0000256" key="2">
    <source>
        <dbReference type="ARBA" id="ARBA00022475"/>
    </source>
</evidence>
<feature type="transmembrane region" description="Helical" evidence="6">
    <location>
        <begin position="240"/>
        <end position="257"/>
    </location>
</feature>
<dbReference type="PROSITE" id="PS50156">
    <property type="entry name" value="SSD"/>
    <property type="match status" value="1"/>
</dbReference>
<feature type="transmembrane region" description="Helical" evidence="6">
    <location>
        <begin position="216"/>
        <end position="235"/>
    </location>
</feature>
<feature type="transmembrane region" description="Helical" evidence="6">
    <location>
        <begin position="408"/>
        <end position="427"/>
    </location>
</feature>
<keyword evidence="3 6" id="KW-0812">Transmembrane</keyword>
<comment type="subcellular location">
    <subcellularLocation>
        <location evidence="1">Cell membrane</location>
        <topology evidence="1">Multi-pass membrane protein</topology>
    </subcellularLocation>
</comment>
<dbReference type="Pfam" id="PF03176">
    <property type="entry name" value="MMPL"/>
    <property type="match status" value="2"/>
</dbReference>
<dbReference type="Proteomes" id="UP000186292">
    <property type="component" value="Unassembled WGS sequence"/>
</dbReference>
<keyword evidence="9" id="KW-1185">Reference proteome</keyword>
<dbReference type="EMBL" id="FTOF01000001">
    <property type="protein sequence ID" value="SIS38923.1"/>
    <property type="molecule type" value="Genomic_DNA"/>
</dbReference>
<dbReference type="SUPFAM" id="SSF82866">
    <property type="entry name" value="Multidrug efflux transporter AcrB transmembrane domain"/>
    <property type="match status" value="2"/>
</dbReference>
<evidence type="ECO:0000256" key="4">
    <source>
        <dbReference type="ARBA" id="ARBA00022989"/>
    </source>
</evidence>
<feature type="transmembrane region" description="Helical" evidence="6">
    <location>
        <begin position="335"/>
        <end position="358"/>
    </location>
</feature>
<dbReference type="OrthoDB" id="7051771at2"/>
<dbReference type="RefSeq" id="WP_076598174.1">
    <property type="nucleotide sequence ID" value="NZ_CP046976.1"/>
</dbReference>
<keyword evidence="4 6" id="KW-1133">Transmembrane helix</keyword>
<feature type="transmembrane region" description="Helical" evidence="6">
    <location>
        <begin position="657"/>
        <end position="679"/>
    </location>
</feature>
<dbReference type="GO" id="GO:0005886">
    <property type="term" value="C:plasma membrane"/>
    <property type="evidence" value="ECO:0007669"/>
    <property type="project" value="UniProtKB-SubCell"/>
</dbReference>
<evidence type="ECO:0000256" key="6">
    <source>
        <dbReference type="SAM" id="Phobius"/>
    </source>
</evidence>
<proteinExistence type="predicted"/>
<name>A0A1N7IPC3_9CORY</name>
<feature type="transmembrane region" description="Helical" evidence="6">
    <location>
        <begin position="619"/>
        <end position="637"/>
    </location>
</feature>
<gene>
    <name evidence="8" type="ORF">SAMN05444817_101188</name>
</gene>
<dbReference type="AlphaFoldDB" id="A0A1N7IPC3"/>
<feature type="transmembrane region" description="Helical" evidence="6">
    <location>
        <begin position="269"/>
        <end position="290"/>
    </location>
</feature>
<organism evidence="8 9">
    <name type="scientific">Corynebacterium appendicis CIP 107643</name>
    <dbReference type="NCBI Taxonomy" id="1161099"/>
    <lineage>
        <taxon>Bacteria</taxon>
        <taxon>Bacillati</taxon>
        <taxon>Actinomycetota</taxon>
        <taxon>Actinomycetes</taxon>
        <taxon>Mycobacteriales</taxon>
        <taxon>Corynebacteriaceae</taxon>
        <taxon>Corynebacterium</taxon>
    </lineage>
</organism>